<feature type="transmembrane region" description="Helical" evidence="2">
    <location>
        <begin position="123"/>
        <end position="145"/>
    </location>
</feature>
<feature type="compositionally biased region" description="Basic and acidic residues" evidence="1">
    <location>
        <begin position="59"/>
        <end position="69"/>
    </location>
</feature>
<feature type="transmembrane region" description="Helical" evidence="2">
    <location>
        <begin position="97"/>
        <end position="117"/>
    </location>
</feature>
<gene>
    <name evidence="3" type="ORF">ACAOBT_LOCUS4264</name>
</gene>
<protein>
    <submittedName>
        <fullName evidence="3">Uncharacterized protein</fullName>
    </submittedName>
</protein>
<evidence type="ECO:0000313" key="3">
    <source>
        <dbReference type="EMBL" id="CAH1961639.1"/>
    </source>
</evidence>
<dbReference type="AlphaFoldDB" id="A0A9P0JW11"/>
<evidence type="ECO:0000313" key="4">
    <source>
        <dbReference type="Proteomes" id="UP001152888"/>
    </source>
</evidence>
<keyword evidence="4" id="KW-1185">Reference proteome</keyword>
<reference evidence="3" key="1">
    <citation type="submission" date="2022-03" db="EMBL/GenBank/DDBJ databases">
        <authorList>
            <person name="Sayadi A."/>
        </authorList>
    </citation>
    <scope>NUCLEOTIDE SEQUENCE</scope>
</reference>
<feature type="region of interest" description="Disordered" evidence="1">
    <location>
        <begin position="54"/>
        <end position="77"/>
    </location>
</feature>
<accession>A0A9P0JW11</accession>
<name>A0A9P0JW11_ACAOB</name>
<dbReference type="Proteomes" id="UP001152888">
    <property type="component" value="Unassembled WGS sequence"/>
</dbReference>
<keyword evidence="2" id="KW-1133">Transmembrane helix</keyword>
<keyword evidence="2" id="KW-0812">Transmembrane</keyword>
<comment type="caution">
    <text evidence="3">The sequence shown here is derived from an EMBL/GenBank/DDBJ whole genome shotgun (WGS) entry which is preliminary data.</text>
</comment>
<organism evidence="3 4">
    <name type="scientific">Acanthoscelides obtectus</name>
    <name type="common">Bean weevil</name>
    <name type="synonym">Bruchus obtectus</name>
    <dbReference type="NCBI Taxonomy" id="200917"/>
    <lineage>
        <taxon>Eukaryota</taxon>
        <taxon>Metazoa</taxon>
        <taxon>Ecdysozoa</taxon>
        <taxon>Arthropoda</taxon>
        <taxon>Hexapoda</taxon>
        <taxon>Insecta</taxon>
        <taxon>Pterygota</taxon>
        <taxon>Neoptera</taxon>
        <taxon>Endopterygota</taxon>
        <taxon>Coleoptera</taxon>
        <taxon>Polyphaga</taxon>
        <taxon>Cucujiformia</taxon>
        <taxon>Chrysomeloidea</taxon>
        <taxon>Chrysomelidae</taxon>
        <taxon>Bruchinae</taxon>
        <taxon>Bruchini</taxon>
        <taxon>Acanthoscelides</taxon>
    </lineage>
</organism>
<evidence type="ECO:0000256" key="2">
    <source>
        <dbReference type="SAM" id="Phobius"/>
    </source>
</evidence>
<keyword evidence="2" id="KW-0472">Membrane</keyword>
<dbReference type="EMBL" id="CAKOFQ010006696">
    <property type="protein sequence ID" value="CAH1961639.1"/>
    <property type="molecule type" value="Genomic_DNA"/>
</dbReference>
<proteinExistence type="predicted"/>
<sequence>MNCYSTVHCETLVYGDPRGMITYHFLMKNLQADRDVELGNGTVDVDLRDITNNNTIKESNPKQLDEDPHQQQSSSSEVASSWSCLKRRRSRVFLRRMAVFASVSAVIVAVAALLAYAAGWMAVAQAAVVAAVAYLAAGHWMWFYVAAVTTPRDLR</sequence>
<evidence type="ECO:0000256" key="1">
    <source>
        <dbReference type="SAM" id="MobiDB-lite"/>
    </source>
</evidence>